<dbReference type="SMART" id="SM00332">
    <property type="entry name" value="PP2Cc"/>
    <property type="match status" value="1"/>
</dbReference>
<dbReference type="AlphaFoldDB" id="J3LG08"/>
<keyword evidence="3" id="KW-0904">Protein phosphatase</keyword>
<protein>
    <recommendedName>
        <fullName evidence="1">protein-serine/threonine phosphatase</fullName>
        <ecNumber evidence="1">3.1.3.16</ecNumber>
    </recommendedName>
</protein>
<name>J3LG08_ORYBR</name>
<dbReference type="OMA" id="WAPRING"/>
<evidence type="ECO:0000256" key="1">
    <source>
        <dbReference type="ARBA" id="ARBA00013081"/>
    </source>
</evidence>
<organism evidence="8">
    <name type="scientific">Oryza brachyantha</name>
    <name type="common">malo sina</name>
    <dbReference type="NCBI Taxonomy" id="4533"/>
    <lineage>
        <taxon>Eukaryota</taxon>
        <taxon>Viridiplantae</taxon>
        <taxon>Streptophyta</taxon>
        <taxon>Embryophyta</taxon>
        <taxon>Tracheophyta</taxon>
        <taxon>Spermatophyta</taxon>
        <taxon>Magnoliopsida</taxon>
        <taxon>Liliopsida</taxon>
        <taxon>Poales</taxon>
        <taxon>Poaceae</taxon>
        <taxon>BOP clade</taxon>
        <taxon>Oryzoideae</taxon>
        <taxon>Oryzeae</taxon>
        <taxon>Oryzinae</taxon>
        <taxon>Oryza</taxon>
    </lineage>
</organism>
<dbReference type="HOGENOM" id="CLU_013173_12_1_1"/>
<dbReference type="STRING" id="4533.J3LG08"/>
<dbReference type="Pfam" id="PF00481">
    <property type="entry name" value="PP2C"/>
    <property type="match status" value="2"/>
</dbReference>
<evidence type="ECO:0000256" key="5">
    <source>
        <dbReference type="ARBA" id="ARBA00048336"/>
    </source>
</evidence>
<evidence type="ECO:0000256" key="2">
    <source>
        <dbReference type="ARBA" id="ARBA00022801"/>
    </source>
</evidence>
<feature type="domain" description="PPM-type phosphatase" evidence="7">
    <location>
        <begin position="122"/>
        <end position="552"/>
    </location>
</feature>
<dbReference type="InterPro" id="IPR001932">
    <property type="entry name" value="PPM-type_phosphatase-like_dom"/>
</dbReference>
<feature type="compositionally biased region" description="Pro residues" evidence="6">
    <location>
        <begin position="1"/>
        <end position="13"/>
    </location>
</feature>
<proteinExistence type="predicted"/>
<sequence length="564" mass="62386">MESPAPRSPPTPRCPSRSTTPPPAACRRDTPRPSTPRRPSHPRRCSCPTSPRGPYSYLGPSTAPASSPARSTPPCPSPARSPRSLPSPRPRRREGSRGGSGSRPSAACGGACRRRTSHVSYRSAAMTACSGRTAARGRTASTWWAPRINGGSEDQRWLFVGIYDGFNGPEAPDFLVANLYRFLLRELRGIFYKEADADTRRRLWQFLVDGDDDDSELDFSGSGRFALSLDRLKERRFHMWAHAAAVGDDESGREWGSRRLAPAPVVRDHTAVLGALTRALAATEAAYLDMTDQSMETHPELAVTGACLLVALVRDDNVYVMNLGDSRAIVAQRPDDGDDGWTLGTRPDDGDDGCTLGTMRMEDIGVGLEIETRPTGCSIFGLKPLQLSTDHSTSIEEEVHRIKREHPDDDQCIVNDRVKGRLKVTRAFGAGYLKQAKLNDGLLEMFRNDYIGDTPYISCTPSLCHHKLTARDQFLVLSSDGLYQYLSNEEVILHVENFMERFPEGDPAQSLIEELLSRAAKKAGMDFYELLDIPQGDRRKYHDDVTVMVISLEGRIWKSSGTYV</sequence>
<keyword evidence="9" id="KW-1185">Reference proteome</keyword>
<dbReference type="EnsemblPlants" id="OB02G35750.1">
    <property type="protein sequence ID" value="OB02G35750.1"/>
    <property type="gene ID" value="OB02G35750"/>
</dbReference>
<dbReference type="PROSITE" id="PS51746">
    <property type="entry name" value="PPM_2"/>
    <property type="match status" value="1"/>
</dbReference>
<feature type="region of interest" description="Disordered" evidence="6">
    <location>
        <begin position="1"/>
        <end position="110"/>
    </location>
</feature>
<dbReference type="InterPro" id="IPR036457">
    <property type="entry name" value="PPM-type-like_dom_sf"/>
</dbReference>
<evidence type="ECO:0000256" key="6">
    <source>
        <dbReference type="SAM" id="MobiDB-lite"/>
    </source>
</evidence>
<feature type="compositionally biased region" description="Low complexity" evidence="6">
    <location>
        <begin position="45"/>
        <end position="70"/>
    </location>
</feature>
<dbReference type="eggNOG" id="KOG0700">
    <property type="taxonomic scope" value="Eukaryota"/>
</dbReference>
<dbReference type="GO" id="GO:0004722">
    <property type="term" value="F:protein serine/threonine phosphatase activity"/>
    <property type="evidence" value="ECO:0007669"/>
    <property type="project" value="UniProtKB-EC"/>
</dbReference>
<evidence type="ECO:0000313" key="8">
    <source>
        <dbReference type="EnsemblPlants" id="OB02G35750.1"/>
    </source>
</evidence>
<evidence type="ECO:0000259" key="7">
    <source>
        <dbReference type="PROSITE" id="PS51746"/>
    </source>
</evidence>
<keyword evidence="2" id="KW-0378">Hydrolase</keyword>
<dbReference type="PANTHER" id="PTHR13832:SF301">
    <property type="entry name" value="PROTEIN PHOSPHATASE 2C 29"/>
    <property type="match status" value="1"/>
</dbReference>
<dbReference type="CDD" id="cd00143">
    <property type="entry name" value="PP2Cc"/>
    <property type="match status" value="1"/>
</dbReference>
<evidence type="ECO:0000256" key="3">
    <source>
        <dbReference type="ARBA" id="ARBA00022912"/>
    </source>
</evidence>
<comment type="catalytic activity">
    <reaction evidence="4">
        <text>O-phospho-L-seryl-[protein] + H2O = L-seryl-[protein] + phosphate</text>
        <dbReference type="Rhea" id="RHEA:20629"/>
        <dbReference type="Rhea" id="RHEA-COMP:9863"/>
        <dbReference type="Rhea" id="RHEA-COMP:11604"/>
        <dbReference type="ChEBI" id="CHEBI:15377"/>
        <dbReference type="ChEBI" id="CHEBI:29999"/>
        <dbReference type="ChEBI" id="CHEBI:43474"/>
        <dbReference type="ChEBI" id="CHEBI:83421"/>
        <dbReference type="EC" id="3.1.3.16"/>
    </reaction>
</comment>
<accession>J3LG08</accession>
<evidence type="ECO:0000256" key="4">
    <source>
        <dbReference type="ARBA" id="ARBA00047761"/>
    </source>
</evidence>
<dbReference type="SUPFAM" id="SSF81606">
    <property type="entry name" value="PP2C-like"/>
    <property type="match status" value="1"/>
</dbReference>
<dbReference type="EC" id="3.1.3.16" evidence="1"/>
<dbReference type="Gene3D" id="3.60.40.10">
    <property type="entry name" value="PPM-type phosphatase domain"/>
    <property type="match status" value="1"/>
</dbReference>
<dbReference type="InterPro" id="IPR015655">
    <property type="entry name" value="PP2C"/>
</dbReference>
<dbReference type="PANTHER" id="PTHR13832">
    <property type="entry name" value="PROTEIN PHOSPHATASE 2C"/>
    <property type="match status" value="1"/>
</dbReference>
<evidence type="ECO:0000313" key="9">
    <source>
        <dbReference type="Proteomes" id="UP000006038"/>
    </source>
</evidence>
<dbReference type="Proteomes" id="UP000006038">
    <property type="component" value="Unassembled WGS sequence"/>
</dbReference>
<reference evidence="8" key="1">
    <citation type="submission" date="2013-04" db="UniProtKB">
        <authorList>
            <consortium name="EnsemblPlants"/>
        </authorList>
    </citation>
    <scope>IDENTIFICATION</scope>
</reference>
<dbReference type="Gramene" id="OB02G35750.1">
    <property type="protein sequence ID" value="OB02G35750.1"/>
    <property type="gene ID" value="OB02G35750"/>
</dbReference>
<comment type="catalytic activity">
    <reaction evidence="5">
        <text>O-phospho-L-threonyl-[protein] + H2O = L-threonyl-[protein] + phosphate</text>
        <dbReference type="Rhea" id="RHEA:47004"/>
        <dbReference type="Rhea" id="RHEA-COMP:11060"/>
        <dbReference type="Rhea" id="RHEA-COMP:11605"/>
        <dbReference type="ChEBI" id="CHEBI:15377"/>
        <dbReference type="ChEBI" id="CHEBI:30013"/>
        <dbReference type="ChEBI" id="CHEBI:43474"/>
        <dbReference type="ChEBI" id="CHEBI:61977"/>
        <dbReference type="EC" id="3.1.3.16"/>
    </reaction>
</comment>